<comment type="subcellular location">
    <subcellularLocation>
        <location evidence="1">Nucleus</location>
    </subcellularLocation>
</comment>
<evidence type="ECO:0000256" key="4">
    <source>
        <dbReference type="ARBA" id="ARBA00022741"/>
    </source>
</evidence>
<dbReference type="InterPro" id="IPR036277">
    <property type="entry name" value="SMC_hinge_sf"/>
</dbReference>
<dbReference type="FunFam" id="3.40.50.300:FF:000385">
    <property type="entry name" value="Structural maintenance of chromosomes 2"/>
    <property type="match status" value="1"/>
</dbReference>
<evidence type="ECO:0000259" key="12">
    <source>
        <dbReference type="SMART" id="SM00968"/>
    </source>
</evidence>
<dbReference type="GO" id="GO:0005524">
    <property type="term" value="F:ATP binding"/>
    <property type="evidence" value="ECO:0007669"/>
    <property type="project" value="UniProtKB-KW"/>
</dbReference>
<evidence type="ECO:0000256" key="6">
    <source>
        <dbReference type="ARBA" id="ARBA00022840"/>
    </source>
</evidence>
<evidence type="ECO:0000256" key="9">
    <source>
        <dbReference type="ARBA" id="ARBA00023242"/>
    </source>
</evidence>
<keyword evidence="14" id="KW-1185">Reference proteome</keyword>
<keyword evidence="8" id="KW-0226">DNA condensation</keyword>
<protein>
    <submittedName>
        <fullName evidence="13">SMC2-like protein</fullName>
    </submittedName>
</protein>
<keyword evidence="3" id="KW-0132">Cell division</keyword>
<reference evidence="13" key="1">
    <citation type="journal article" date="2023" name="Mol. Phylogenet. Evol.">
        <title>Genome-scale phylogeny and comparative genomics of the fungal order Sordariales.</title>
        <authorList>
            <person name="Hensen N."/>
            <person name="Bonometti L."/>
            <person name="Westerberg I."/>
            <person name="Brannstrom I.O."/>
            <person name="Guillou S."/>
            <person name="Cros-Aarteil S."/>
            <person name="Calhoun S."/>
            <person name="Haridas S."/>
            <person name="Kuo A."/>
            <person name="Mondo S."/>
            <person name="Pangilinan J."/>
            <person name="Riley R."/>
            <person name="LaButti K."/>
            <person name="Andreopoulos B."/>
            <person name="Lipzen A."/>
            <person name="Chen C."/>
            <person name="Yan M."/>
            <person name="Daum C."/>
            <person name="Ng V."/>
            <person name="Clum A."/>
            <person name="Steindorff A."/>
            <person name="Ohm R.A."/>
            <person name="Martin F."/>
            <person name="Silar P."/>
            <person name="Natvig D.O."/>
            <person name="Lalanne C."/>
            <person name="Gautier V."/>
            <person name="Ament-Velasquez S.L."/>
            <person name="Kruys A."/>
            <person name="Hutchinson M.I."/>
            <person name="Powell A.J."/>
            <person name="Barry K."/>
            <person name="Miller A.N."/>
            <person name="Grigoriev I.V."/>
            <person name="Debuchy R."/>
            <person name="Gladieux P."/>
            <person name="Hiltunen Thoren M."/>
            <person name="Johannesson H."/>
        </authorList>
    </citation>
    <scope>NUCLEOTIDE SEQUENCE</scope>
    <source>
        <strain evidence="13">CBS 123565</strain>
    </source>
</reference>
<evidence type="ECO:0000256" key="8">
    <source>
        <dbReference type="ARBA" id="ARBA00023067"/>
    </source>
</evidence>
<dbReference type="FunFam" id="3.40.50.300:FF:000278">
    <property type="entry name" value="Structural maintenance of chromosomes 2"/>
    <property type="match status" value="1"/>
</dbReference>
<dbReference type="GO" id="GO:0051301">
    <property type="term" value="P:cell division"/>
    <property type="evidence" value="ECO:0007669"/>
    <property type="project" value="UniProtKB-KW"/>
</dbReference>
<organism evidence="13 14">
    <name type="scientific">Trichocladium antarcticum</name>
    <dbReference type="NCBI Taxonomy" id="1450529"/>
    <lineage>
        <taxon>Eukaryota</taxon>
        <taxon>Fungi</taxon>
        <taxon>Dikarya</taxon>
        <taxon>Ascomycota</taxon>
        <taxon>Pezizomycotina</taxon>
        <taxon>Sordariomycetes</taxon>
        <taxon>Sordariomycetidae</taxon>
        <taxon>Sordariales</taxon>
        <taxon>Chaetomiaceae</taxon>
        <taxon>Trichocladium</taxon>
    </lineage>
</organism>
<dbReference type="FunFam" id="1.20.1060.20:FF:000005">
    <property type="entry name" value="Structural maintenance of chromosomes 2"/>
    <property type="match status" value="1"/>
</dbReference>
<dbReference type="InterPro" id="IPR024704">
    <property type="entry name" value="SMC"/>
</dbReference>
<dbReference type="Pfam" id="PF02463">
    <property type="entry name" value="SMC_N"/>
    <property type="match status" value="1"/>
</dbReference>
<dbReference type="PANTHER" id="PTHR43977">
    <property type="entry name" value="STRUCTURAL MAINTENANCE OF CHROMOSOMES PROTEIN 3"/>
    <property type="match status" value="1"/>
</dbReference>
<keyword evidence="9" id="KW-0539">Nucleus</keyword>
<dbReference type="Proteomes" id="UP001304895">
    <property type="component" value="Unassembled WGS sequence"/>
</dbReference>
<evidence type="ECO:0000313" key="13">
    <source>
        <dbReference type="EMBL" id="KAK4134310.1"/>
    </source>
</evidence>
<evidence type="ECO:0000256" key="2">
    <source>
        <dbReference type="ARBA" id="ARBA00005231"/>
    </source>
</evidence>
<comment type="caution">
    <text evidence="13">The sequence shown here is derived from an EMBL/GenBank/DDBJ whole genome shotgun (WGS) entry which is preliminary data.</text>
</comment>
<dbReference type="GO" id="GO:0016887">
    <property type="term" value="F:ATP hydrolysis activity"/>
    <property type="evidence" value="ECO:0007669"/>
    <property type="project" value="InterPro"/>
</dbReference>
<feature type="coiled-coil region" evidence="11">
    <location>
        <begin position="243"/>
        <end position="294"/>
    </location>
</feature>
<dbReference type="GO" id="GO:0000793">
    <property type="term" value="C:condensed chromosome"/>
    <property type="evidence" value="ECO:0007669"/>
    <property type="project" value="UniProtKB-ARBA"/>
</dbReference>
<dbReference type="SUPFAM" id="SSF75553">
    <property type="entry name" value="Smc hinge domain"/>
    <property type="match status" value="1"/>
</dbReference>
<evidence type="ECO:0000313" key="14">
    <source>
        <dbReference type="Proteomes" id="UP001304895"/>
    </source>
</evidence>
<dbReference type="InterPro" id="IPR027120">
    <property type="entry name" value="Smc2_ABC"/>
</dbReference>
<comment type="similarity">
    <text evidence="2">Belongs to the SMC family. SMC2 subfamily.</text>
</comment>
<feature type="coiled-coil region" evidence="11">
    <location>
        <begin position="800"/>
        <end position="939"/>
    </location>
</feature>
<keyword evidence="5" id="KW-0498">Mitosis</keyword>
<dbReference type="AlphaFoldDB" id="A0AAN6UKJ9"/>
<gene>
    <name evidence="13" type="ORF">BT67DRAFT_403374</name>
</gene>
<evidence type="ECO:0000256" key="11">
    <source>
        <dbReference type="SAM" id="Coils"/>
    </source>
</evidence>
<dbReference type="InterPro" id="IPR010935">
    <property type="entry name" value="SMC_hinge"/>
</dbReference>
<reference evidence="13" key="2">
    <citation type="submission" date="2023-05" db="EMBL/GenBank/DDBJ databases">
        <authorList>
            <consortium name="Lawrence Berkeley National Laboratory"/>
            <person name="Steindorff A."/>
            <person name="Hensen N."/>
            <person name="Bonometti L."/>
            <person name="Westerberg I."/>
            <person name="Brannstrom I.O."/>
            <person name="Guillou S."/>
            <person name="Cros-Aarteil S."/>
            <person name="Calhoun S."/>
            <person name="Haridas S."/>
            <person name="Kuo A."/>
            <person name="Mondo S."/>
            <person name="Pangilinan J."/>
            <person name="Riley R."/>
            <person name="Labutti K."/>
            <person name="Andreopoulos B."/>
            <person name="Lipzen A."/>
            <person name="Chen C."/>
            <person name="Yanf M."/>
            <person name="Daum C."/>
            <person name="Ng V."/>
            <person name="Clum A."/>
            <person name="Ohm R."/>
            <person name="Martin F."/>
            <person name="Silar P."/>
            <person name="Natvig D."/>
            <person name="Lalanne C."/>
            <person name="Gautier V."/>
            <person name="Ament-Velasquez S.L."/>
            <person name="Kruys A."/>
            <person name="Hutchinson M.I."/>
            <person name="Powell A.J."/>
            <person name="Barry K."/>
            <person name="Miller A.N."/>
            <person name="Grigoriev I.V."/>
            <person name="Debuchy R."/>
            <person name="Gladieux P."/>
            <person name="Thoren M.H."/>
            <person name="Johannesson H."/>
        </authorList>
    </citation>
    <scope>NUCLEOTIDE SEQUENCE</scope>
    <source>
        <strain evidence="13">CBS 123565</strain>
    </source>
</reference>
<evidence type="ECO:0000256" key="10">
    <source>
        <dbReference type="ARBA" id="ARBA00023306"/>
    </source>
</evidence>
<keyword evidence="7 11" id="KW-0175">Coiled coil</keyword>
<feature type="non-terminal residue" evidence="13">
    <location>
        <position position="1179"/>
    </location>
</feature>
<dbReference type="InterPro" id="IPR027417">
    <property type="entry name" value="P-loop_NTPase"/>
</dbReference>
<dbReference type="GO" id="GO:0031981">
    <property type="term" value="C:nuclear lumen"/>
    <property type="evidence" value="ECO:0007669"/>
    <property type="project" value="UniProtKB-ARBA"/>
</dbReference>
<dbReference type="Gene3D" id="3.40.50.300">
    <property type="entry name" value="P-loop containing nucleotide triphosphate hydrolases"/>
    <property type="match status" value="2"/>
</dbReference>
<feature type="domain" description="SMC hinge" evidence="12">
    <location>
        <begin position="521"/>
        <end position="642"/>
    </location>
</feature>
<feature type="coiled-coil region" evidence="11">
    <location>
        <begin position="326"/>
        <end position="385"/>
    </location>
</feature>
<keyword evidence="6" id="KW-0067">ATP-binding</keyword>
<evidence type="ECO:0000256" key="5">
    <source>
        <dbReference type="ARBA" id="ARBA00022776"/>
    </source>
</evidence>
<dbReference type="Gene3D" id="1.10.287.1490">
    <property type="match status" value="1"/>
</dbReference>
<dbReference type="GO" id="GO:0000796">
    <property type="term" value="C:condensin complex"/>
    <property type="evidence" value="ECO:0007669"/>
    <property type="project" value="UniProtKB-ARBA"/>
</dbReference>
<keyword evidence="10" id="KW-0131">Cell cycle</keyword>
<dbReference type="EMBL" id="MU853409">
    <property type="protein sequence ID" value="KAK4134310.1"/>
    <property type="molecule type" value="Genomic_DNA"/>
</dbReference>
<proteinExistence type="inferred from homology"/>
<dbReference type="InterPro" id="IPR003395">
    <property type="entry name" value="RecF/RecN/SMC_N"/>
</dbReference>
<dbReference type="Gene3D" id="1.20.1060.20">
    <property type="match status" value="1"/>
</dbReference>
<dbReference type="Gene3D" id="3.30.70.1620">
    <property type="match status" value="1"/>
</dbReference>
<dbReference type="SUPFAM" id="SSF52540">
    <property type="entry name" value="P-loop containing nucleoside triphosphate hydrolases"/>
    <property type="match status" value="1"/>
</dbReference>
<dbReference type="CDD" id="cd03273">
    <property type="entry name" value="ABC_SMC2_euk"/>
    <property type="match status" value="1"/>
</dbReference>
<dbReference type="PIRSF" id="PIRSF005719">
    <property type="entry name" value="SMC"/>
    <property type="match status" value="1"/>
</dbReference>
<name>A0AAN6UKJ9_9PEZI</name>
<feature type="coiled-coil region" evidence="11">
    <location>
        <begin position="683"/>
        <end position="734"/>
    </location>
</feature>
<feature type="coiled-coil region" evidence="11">
    <location>
        <begin position="438"/>
        <end position="510"/>
    </location>
</feature>
<dbReference type="GO" id="GO:0007076">
    <property type="term" value="P:mitotic chromosome condensation"/>
    <property type="evidence" value="ECO:0007669"/>
    <property type="project" value="UniProtKB-ARBA"/>
</dbReference>
<accession>A0AAN6UKJ9</accession>
<evidence type="ECO:0000256" key="7">
    <source>
        <dbReference type="ARBA" id="ARBA00023054"/>
    </source>
</evidence>
<dbReference type="SMART" id="SM00968">
    <property type="entry name" value="SMC_hinge"/>
    <property type="match status" value="1"/>
</dbReference>
<dbReference type="Pfam" id="PF06470">
    <property type="entry name" value="SMC_hinge"/>
    <property type="match status" value="1"/>
</dbReference>
<keyword evidence="4" id="KW-0547">Nucleotide-binding</keyword>
<evidence type="ECO:0000256" key="3">
    <source>
        <dbReference type="ARBA" id="ARBA00022618"/>
    </source>
</evidence>
<evidence type="ECO:0000256" key="1">
    <source>
        <dbReference type="ARBA" id="ARBA00004123"/>
    </source>
</evidence>
<sequence>MRVTELIIDGFKSYAVRTVISGWDESFNSITGLNGSGKSNILDAICFVLGITNMSTVRAQNLQDLIYKRGQAGVTKASVTIVFDNRDKKRSPIGFEEYGTISVTRQIVLGGTTKYLINGHRAQQQTVQNLFQSVQLNINNPNFLIMQGRITKVLNMKAVEILAMIEEAAGTRMFEDRRDKALKTMAKKDMKLQEISELLRDEIEPKLEKLRTEKRTFLDFQQTQNDLERLTRVVVAHDYVRFQEKLQQSASDLEAKKHREKDLEESALRLKNEISNLEEDLERVKAQRDRELRKGGKAQAFEEAVKKHSNELVRLATVVDLKQSSMAEEQERRTAGEKTVAELEATLKEKTKAYEKIKAKYDAAKEAAEKQSQEAESKEELLQTLQTGVASREGQENGYQGQLQDARNRATAAVTEQEQAKIKIAHLEKRIKEEEPRAMKAKEQNAGLLKEIEELKYQAQRLEKELGKLGFQPGTEEEMYKQESSLQQTIQNLRQDADALKRKVANVDFNYTDPVPNFDRSKVKGLVAQLFTLDKQFTQAATALEICAGGRLYNVVVDTEVTGTQLLQGGRLRKRVTIIPLNKISAFKASAQTIATAQTIAPGKVELALSLVGYDEEISSAMEFVFGNTLVCADGETAKRVTFDPNVRMRSITLEGDAYDPSGTLSGGSAPNSSGVLVTLQKLNEITRQLREAEASLGQLQSLIAREKSKLDQAKKIKKALDLKTHEIKLAEDQISGNSSSSIIQEVQNMKETITQLKQSGLEAKQRQAEASADARRIEKDMKDFDNNKDGKLIELQASVDKLRAALEKTVVSNKALQKELQAAQLDSEQVSGDLAAAREQLQEIDVAIKGQQEEVEELVRKQKKVKETHDAAQAQLDDERTKLHVFDDELRALEEAVRSKTARITEEGLEKQKLGHQIDKFHKEQQAASQRVTEMEREHEWIADAHEQFGRTGTPYDFTGQNIAECKATHRNLLERSQGLRKKINPKVMNMIDSVEKKEVSLKHMMKTVVRDKRKIEDTIVNLDDYKKKALQETWQKVNADFGQIFAELLPGSFAKLDPPEGKTISEGLEVKVCLGRVWKQSLTELSGGQRSLIALSLIMALLQFKPAPMYILDEVDAALDLSHTQNIGRLIKTRFKGSQFIVVSLKDGMFQNANRIFRTRFSEGTSMVQALTPADLR</sequence>